<evidence type="ECO:0000313" key="2">
    <source>
        <dbReference type="Proteomes" id="UP001265259"/>
    </source>
</evidence>
<accession>A0ABU3DHR8</accession>
<dbReference type="EMBL" id="JAVRHL010000003">
    <property type="protein sequence ID" value="MDT0683273.1"/>
    <property type="molecule type" value="Genomic_DNA"/>
</dbReference>
<dbReference type="InterPro" id="IPR007435">
    <property type="entry name" value="DUF484"/>
</dbReference>
<dbReference type="InterPro" id="IPR029016">
    <property type="entry name" value="GAF-like_dom_sf"/>
</dbReference>
<comment type="caution">
    <text evidence="1">The sequence shown here is derived from an EMBL/GenBank/DDBJ whole genome shotgun (WGS) entry which is preliminary data.</text>
</comment>
<keyword evidence="2" id="KW-1185">Reference proteome</keyword>
<gene>
    <name evidence="1" type="ORF">RM543_11290</name>
</gene>
<reference evidence="1 2" key="1">
    <citation type="submission" date="2023-09" db="EMBL/GenBank/DDBJ databases">
        <authorList>
            <person name="Rey-Velasco X."/>
        </authorList>
    </citation>
    <scope>NUCLEOTIDE SEQUENCE [LARGE SCALE GENOMIC DNA]</scope>
    <source>
        <strain evidence="1 2">F158</strain>
    </source>
</reference>
<dbReference type="Pfam" id="PF04340">
    <property type="entry name" value="DUF484"/>
    <property type="match status" value="1"/>
</dbReference>
<proteinExistence type="predicted"/>
<organism evidence="1 2">
    <name type="scientific">Tropicimonas omnivorans</name>
    <dbReference type="NCBI Taxonomy" id="3075590"/>
    <lineage>
        <taxon>Bacteria</taxon>
        <taxon>Pseudomonadati</taxon>
        <taxon>Pseudomonadota</taxon>
        <taxon>Alphaproteobacteria</taxon>
        <taxon>Rhodobacterales</taxon>
        <taxon>Roseobacteraceae</taxon>
        <taxon>Tropicimonas</taxon>
    </lineage>
</organism>
<dbReference type="Proteomes" id="UP001265259">
    <property type="component" value="Unassembled WGS sequence"/>
</dbReference>
<name>A0ABU3DHR8_9RHOB</name>
<protein>
    <submittedName>
        <fullName evidence="1">DUF484 family protein</fullName>
    </submittedName>
</protein>
<evidence type="ECO:0000313" key="1">
    <source>
        <dbReference type="EMBL" id="MDT0683273.1"/>
    </source>
</evidence>
<sequence>MDEMGDSMTDPAVNLGDLRDRIIDAPDVILEDRDIMRALIAANEKSMGHNIVDLRGIAMERLEARLDRLEDTHRSVIAAAYENLSGTNQIHRAVLALLAPADFEGFLAALGGEVAATLRVDAVRLVLESASEEGDAAIQRLDDVLTVVPPGFIESYASGRGSAPVRPVTLRQARPEEGTRLYGGTAEWINSEALLRLDLGPGRLPGMLALGAEDPHQFKPSQGTDLLGFLASVFERQMRRWLG</sequence>
<dbReference type="RefSeq" id="WP_311691668.1">
    <property type="nucleotide sequence ID" value="NZ_JAVRHL010000003.1"/>
</dbReference>
<dbReference type="Gene3D" id="3.30.450.40">
    <property type="match status" value="1"/>
</dbReference>